<evidence type="ECO:0000313" key="10">
    <source>
        <dbReference type="EMBL" id="KNC75341.1"/>
    </source>
</evidence>
<gene>
    <name evidence="10" type="ORF">SARC_12130</name>
</gene>
<dbReference type="InterPro" id="IPR019821">
    <property type="entry name" value="Kinesin_motor_CS"/>
</dbReference>
<evidence type="ECO:0000256" key="4">
    <source>
        <dbReference type="ARBA" id="ARBA00022840"/>
    </source>
</evidence>
<dbReference type="PANTHER" id="PTHR47972:SF45">
    <property type="entry name" value="PROTEIN CLARET SEGREGATIONAL"/>
    <property type="match status" value="1"/>
</dbReference>
<keyword evidence="11" id="KW-1185">Reference proteome</keyword>
<dbReference type="Gene3D" id="3.40.850.10">
    <property type="entry name" value="Kinesin motor domain"/>
    <property type="match status" value="1"/>
</dbReference>
<name>A0A0L0FFT8_9EUKA</name>
<dbReference type="OrthoDB" id="3176171at2759"/>
<protein>
    <recommendedName>
        <fullName evidence="7">Kinesin-like protein</fullName>
    </recommendedName>
</protein>
<keyword evidence="5 7" id="KW-0505">Motor protein</keyword>
<dbReference type="PANTHER" id="PTHR47972">
    <property type="entry name" value="KINESIN-LIKE PROTEIN KLP-3"/>
    <property type="match status" value="1"/>
</dbReference>
<feature type="domain" description="Kinesin motor" evidence="9">
    <location>
        <begin position="1"/>
        <end position="214"/>
    </location>
</feature>
<dbReference type="AlphaFoldDB" id="A0A0L0FFT8"/>
<dbReference type="InterPro" id="IPR036961">
    <property type="entry name" value="Kinesin_motor_dom_sf"/>
</dbReference>
<dbReference type="PROSITE" id="PS00411">
    <property type="entry name" value="KINESIN_MOTOR_1"/>
    <property type="match status" value="1"/>
</dbReference>
<dbReference type="PROSITE" id="PS50067">
    <property type="entry name" value="KINESIN_MOTOR_2"/>
    <property type="match status" value="1"/>
</dbReference>
<dbReference type="InterPro" id="IPR027640">
    <property type="entry name" value="Kinesin-like_fam"/>
</dbReference>
<evidence type="ECO:0000256" key="2">
    <source>
        <dbReference type="ARBA" id="ARBA00022701"/>
    </source>
</evidence>
<evidence type="ECO:0000256" key="5">
    <source>
        <dbReference type="ARBA" id="ARBA00023175"/>
    </source>
</evidence>
<dbReference type="InterPro" id="IPR027417">
    <property type="entry name" value="P-loop_NTPase"/>
</dbReference>
<evidence type="ECO:0000256" key="7">
    <source>
        <dbReference type="RuleBase" id="RU000394"/>
    </source>
</evidence>
<dbReference type="GO" id="GO:0005524">
    <property type="term" value="F:ATP binding"/>
    <property type="evidence" value="ECO:0007669"/>
    <property type="project" value="UniProtKB-KW"/>
</dbReference>
<dbReference type="GO" id="GO:0005874">
    <property type="term" value="C:microtubule"/>
    <property type="evidence" value="ECO:0007669"/>
    <property type="project" value="UniProtKB-KW"/>
</dbReference>
<dbReference type="EMBL" id="KQ243689">
    <property type="protein sequence ID" value="KNC75341.1"/>
    <property type="molecule type" value="Genomic_DNA"/>
</dbReference>
<feature type="compositionally biased region" description="Low complexity" evidence="8">
    <location>
        <begin position="230"/>
        <end position="244"/>
    </location>
</feature>
<dbReference type="RefSeq" id="XP_014149243.1">
    <property type="nucleotide sequence ID" value="XM_014293768.1"/>
</dbReference>
<evidence type="ECO:0000313" key="11">
    <source>
        <dbReference type="Proteomes" id="UP000054560"/>
    </source>
</evidence>
<proteinExistence type="inferred from homology"/>
<dbReference type="GO" id="GO:0003777">
    <property type="term" value="F:microtubule motor activity"/>
    <property type="evidence" value="ECO:0007669"/>
    <property type="project" value="InterPro"/>
</dbReference>
<evidence type="ECO:0000256" key="6">
    <source>
        <dbReference type="PROSITE-ProRule" id="PRU00283"/>
    </source>
</evidence>
<keyword evidence="2 7" id="KW-0493">Microtubule</keyword>
<evidence type="ECO:0000256" key="3">
    <source>
        <dbReference type="ARBA" id="ARBA00022741"/>
    </source>
</evidence>
<evidence type="ECO:0000256" key="1">
    <source>
        <dbReference type="ARBA" id="ARBA00010899"/>
    </source>
</evidence>
<dbReference type="SMART" id="SM00129">
    <property type="entry name" value="KISc"/>
    <property type="match status" value="1"/>
</dbReference>
<comment type="caution">
    <text evidence="6">Lacks conserved residue(s) required for the propagation of feature annotation.</text>
</comment>
<dbReference type="InterPro" id="IPR001752">
    <property type="entry name" value="Kinesin_motor_dom"/>
</dbReference>
<organism evidence="10 11">
    <name type="scientific">Sphaeroforma arctica JP610</name>
    <dbReference type="NCBI Taxonomy" id="667725"/>
    <lineage>
        <taxon>Eukaryota</taxon>
        <taxon>Ichthyosporea</taxon>
        <taxon>Ichthyophonida</taxon>
        <taxon>Sphaeroforma</taxon>
    </lineage>
</organism>
<dbReference type="GO" id="GO:0008017">
    <property type="term" value="F:microtubule binding"/>
    <property type="evidence" value="ECO:0007669"/>
    <property type="project" value="InterPro"/>
</dbReference>
<dbReference type="GO" id="GO:0007018">
    <property type="term" value="P:microtubule-based movement"/>
    <property type="evidence" value="ECO:0007669"/>
    <property type="project" value="InterPro"/>
</dbReference>
<dbReference type="STRING" id="667725.A0A0L0FFT8"/>
<dbReference type="Pfam" id="PF00225">
    <property type="entry name" value="Kinesin"/>
    <property type="match status" value="1"/>
</dbReference>
<evidence type="ECO:0000256" key="8">
    <source>
        <dbReference type="SAM" id="MobiDB-lite"/>
    </source>
</evidence>
<dbReference type="PRINTS" id="PR00380">
    <property type="entry name" value="KINESINHEAVY"/>
</dbReference>
<dbReference type="GeneID" id="25912634"/>
<keyword evidence="3 7" id="KW-0547">Nucleotide-binding</keyword>
<accession>A0A0L0FFT8</accession>
<sequence>VLQNIKELGDEGWEYKLNASYFEIYNETVRDLLNPSDNTKGLAIRDNGTDQPYIEGLHSEVVSSVACVLRLVTRAESHRSVAGTDMNERSSRSHSVFVLRVNGEHKDKNKSVKGVMYLCDLAGSERLAKSGAEGDRLKETQAINKSLSSLADVCGALKTKSGHIPYRNSKLTHVLQPCLSGSGKALMLVALSPEEASASETMCSLRFAQQVSQTELGKAKAHSGDGTGSSGTATTANNTAQVTSLHNPRKRKHG</sequence>
<feature type="region of interest" description="Disordered" evidence="8">
    <location>
        <begin position="216"/>
        <end position="254"/>
    </location>
</feature>
<feature type="non-terminal residue" evidence="10">
    <location>
        <position position="1"/>
    </location>
</feature>
<evidence type="ECO:0000259" key="9">
    <source>
        <dbReference type="PROSITE" id="PS50067"/>
    </source>
</evidence>
<keyword evidence="4 7" id="KW-0067">ATP-binding</keyword>
<dbReference type="eggNOG" id="KOG0239">
    <property type="taxonomic scope" value="Eukaryota"/>
</dbReference>
<comment type="similarity">
    <text evidence="1">Belongs to the TRAFAC class myosin-kinesin ATPase superfamily. Kinesin family. KIN-14 subfamily.</text>
</comment>
<reference evidence="10 11" key="1">
    <citation type="submission" date="2011-02" db="EMBL/GenBank/DDBJ databases">
        <title>The Genome Sequence of Sphaeroforma arctica JP610.</title>
        <authorList>
            <consortium name="The Broad Institute Genome Sequencing Platform"/>
            <person name="Russ C."/>
            <person name="Cuomo C."/>
            <person name="Young S.K."/>
            <person name="Zeng Q."/>
            <person name="Gargeya S."/>
            <person name="Alvarado L."/>
            <person name="Berlin A."/>
            <person name="Chapman S.B."/>
            <person name="Chen Z."/>
            <person name="Freedman E."/>
            <person name="Gellesch M."/>
            <person name="Goldberg J."/>
            <person name="Griggs A."/>
            <person name="Gujja S."/>
            <person name="Heilman E."/>
            <person name="Heiman D."/>
            <person name="Howarth C."/>
            <person name="Mehta T."/>
            <person name="Neiman D."/>
            <person name="Pearson M."/>
            <person name="Roberts A."/>
            <person name="Saif S."/>
            <person name="Shea T."/>
            <person name="Shenoy N."/>
            <person name="Sisk P."/>
            <person name="Stolte C."/>
            <person name="Sykes S."/>
            <person name="White J."/>
            <person name="Yandava C."/>
            <person name="Burger G."/>
            <person name="Gray M.W."/>
            <person name="Holland P.W.H."/>
            <person name="King N."/>
            <person name="Lang F.B.F."/>
            <person name="Roger A.J."/>
            <person name="Ruiz-Trillo I."/>
            <person name="Haas B."/>
            <person name="Nusbaum C."/>
            <person name="Birren B."/>
        </authorList>
    </citation>
    <scope>NUCLEOTIDE SEQUENCE [LARGE SCALE GENOMIC DNA]</scope>
    <source>
        <strain evidence="10 11">JP610</strain>
    </source>
</reference>
<dbReference type="Proteomes" id="UP000054560">
    <property type="component" value="Unassembled WGS sequence"/>
</dbReference>
<dbReference type="SUPFAM" id="SSF52540">
    <property type="entry name" value="P-loop containing nucleoside triphosphate hydrolases"/>
    <property type="match status" value="1"/>
</dbReference>